<evidence type="ECO:0000256" key="1">
    <source>
        <dbReference type="SAM" id="MobiDB-lite"/>
    </source>
</evidence>
<protein>
    <submittedName>
        <fullName evidence="3">Cobalamin B12-binding domain-containing protein</fullName>
    </submittedName>
</protein>
<dbReference type="Gene3D" id="3.40.50.280">
    <property type="entry name" value="Cobalamin-binding domain"/>
    <property type="match status" value="1"/>
</dbReference>
<sequence>MKTDPVVPDAGPLVPEAGPGVPAAGPLVPDAGSAAARTGPADPAPGRARRVLLSSVSSDAHTWNLVFLQLLLEEAGCEVVNLGACVPDELLIGECAALRPDLLVISTVNGHGRADGERLIGRLRARPELRGVPAVIGGKLGVRGGDEEAGRALVAAGFDAVFQDDAAPELFVEFVRALEPAPAGRVGTP</sequence>
<organism evidence="3 4">
    <name type="scientific">Streptomyces thermolineatus</name>
    <dbReference type="NCBI Taxonomy" id="44033"/>
    <lineage>
        <taxon>Bacteria</taxon>
        <taxon>Bacillati</taxon>
        <taxon>Actinomycetota</taxon>
        <taxon>Actinomycetes</taxon>
        <taxon>Kitasatosporales</taxon>
        <taxon>Streptomycetaceae</taxon>
        <taxon>Streptomyces</taxon>
    </lineage>
</organism>
<feature type="domain" description="B12-binding" evidence="2">
    <location>
        <begin position="48"/>
        <end position="185"/>
    </location>
</feature>
<accession>A0ABN3LUI2</accession>
<dbReference type="PROSITE" id="PS51332">
    <property type="entry name" value="B12_BINDING"/>
    <property type="match status" value="1"/>
</dbReference>
<keyword evidence="4" id="KW-1185">Reference proteome</keyword>
<dbReference type="CDD" id="cd02065">
    <property type="entry name" value="B12-binding_like"/>
    <property type="match status" value="1"/>
</dbReference>
<dbReference type="SUPFAM" id="SSF52242">
    <property type="entry name" value="Cobalamin (vitamin B12)-binding domain"/>
    <property type="match status" value="1"/>
</dbReference>
<reference evidence="3 4" key="1">
    <citation type="journal article" date="2019" name="Int. J. Syst. Evol. Microbiol.">
        <title>The Global Catalogue of Microorganisms (GCM) 10K type strain sequencing project: providing services to taxonomists for standard genome sequencing and annotation.</title>
        <authorList>
            <consortium name="The Broad Institute Genomics Platform"/>
            <consortium name="The Broad Institute Genome Sequencing Center for Infectious Disease"/>
            <person name="Wu L."/>
            <person name="Ma J."/>
        </authorList>
    </citation>
    <scope>NUCLEOTIDE SEQUENCE [LARGE SCALE GENOMIC DNA]</scope>
    <source>
        <strain evidence="3 4">JCM 6307</strain>
    </source>
</reference>
<comment type="caution">
    <text evidence="3">The sequence shown here is derived from an EMBL/GenBank/DDBJ whole genome shotgun (WGS) entry which is preliminary data.</text>
</comment>
<feature type="region of interest" description="Disordered" evidence="1">
    <location>
        <begin position="1"/>
        <end position="45"/>
    </location>
</feature>
<dbReference type="Pfam" id="PF02310">
    <property type="entry name" value="B12-binding"/>
    <property type="match status" value="1"/>
</dbReference>
<evidence type="ECO:0000259" key="2">
    <source>
        <dbReference type="PROSITE" id="PS51332"/>
    </source>
</evidence>
<dbReference type="EMBL" id="BAAATA010000013">
    <property type="protein sequence ID" value="GAA2489662.1"/>
    <property type="molecule type" value="Genomic_DNA"/>
</dbReference>
<feature type="compositionally biased region" description="Low complexity" evidence="1">
    <location>
        <begin position="10"/>
        <end position="32"/>
    </location>
</feature>
<gene>
    <name evidence="3" type="ORF">GCM10010406_27300</name>
</gene>
<dbReference type="Proteomes" id="UP001501358">
    <property type="component" value="Unassembled WGS sequence"/>
</dbReference>
<name>A0ABN3LUI2_9ACTN</name>
<dbReference type="InterPro" id="IPR036724">
    <property type="entry name" value="Cobalamin-bd_sf"/>
</dbReference>
<evidence type="ECO:0000313" key="3">
    <source>
        <dbReference type="EMBL" id="GAA2489662.1"/>
    </source>
</evidence>
<evidence type="ECO:0000313" key="4">
    <source>
        <dbReference type="Proteomes" id="UP001501358"/>
    </source>
</evidence>
<proteinExistence type="predicted"/>
<dbReference type="InterPro" id="IPR006158">
    <property type="entry name" value="Cobalamin-bd"/>
</dbReference>
<dbReference type="RefSeq" id="WP_344383457.1">
    <property type="nucleotide sequence ID" value="NZ_BAAATA010000013.1"/>
</dbReference>